<keyword evidence="3" id="KW-1185">Reference proteome</keyword>
<dbReference type="AlphaFoldDB" id="A0A4R0HXU0"/>
<evidence type="ECO:0000313" key="3">
    <source>
        <dbReference type="Proteomes" id="UP000292695"/>
    </source>
</evidence>
<gene>
    <name evidence="2" type="ORF">E0H50_40835</name>
</gene>
<feature type="signal peptide" evidence="1">
    <location>
        <begin position="1"/>
        <end position="24"/>
    </location>
</feature>
<accession>A0A4R0HXU0</accession>
<reference evidence="2 3" key="1">
    <citation type="submission" date="2019-02" db="EMBL/GenBank/DDBJ databases">
        <title>Kribbella capetownensis sp. nov. and Kribbella speibonae sp. nov., isolated from soil.</title>
        <authorList>
            <person name="Curtis S.M."/>
            <person name="Norton I."/>
            <person name="Everest G.J."/>
            <person name="Meyers P.R."/>
        </authorList>
    </citation>
    <scope>NUCLEOTIDE SEQUENCE [LARGE SCALE GENOMIC DNA]</scope>
    <source>
        <strain evidence="2 3">DSM 27082</strain>
    </source>
</reference>
<feature type="chain" id="PRO_5038917759" description="Secreted protein" evidence="1">
    <location>
        <begin position="25"/>
        <end position="143"/>
    </location>
</feature>
<keyword evidence="1" id="KW-0732">Signal</keyword>
<evidence type="ECO:0008006" key="4">
    <source>
        <dbReference type="Google" id="ProtNLM"/>
    </source>
</evidence>
<evidence type="ECO:0000313" key="2">
    <source>
        <dbReference type="EMBL" id="TCC16332.1"/>
    </source>
</evidence>
<dbReference type="OrthoDB" id="3829672at2"/>
<dbReference type="EMBL" id="SJKA01000029">
    <property type="protein sequence ID" value="TCC16332.1"/>
    <property type="molecule type" value="Genomic_DNA"/>
</dbReference>
<protein>
    <recommendedName>
        <fullName evidence="4">Secreted protein</fullName>
    </recommendedName>
</protein>
<sequence length="143" mass="15817">MNRIRTLVAMIAGTALLATLPATASAEPRPTGQSQDFCWDADANFAPAGGGTHGRANVLAHCEAQAQSWRIDVYVNGEWWAYSTGGKIKGYGEYWLGVDVPRMPKPNDKRGNFVWAKVTYKLGTWENVYREELGWFPCKTCTG</sequence>
<name>A0A4R0HXU0_9ACTN</name>
<comment type="caution">
    <text evidence="2">The sequence shown here is derived from an EMBL/GenBank/DDBJ whole genome shotgun (WGS) entry which is preliminary data.</text>
</comment>
<evidence type="ECO:0000256" key="1">
    <source>
        <dbReference type="SAM" id="SignalP"/>
    </source>
</evidence>
<proteinExistence type="predicted"/>
<dbReference type="Proteomes" id="UP000292695">
    <property type="component" value="Unassembled WGS sequence"/>
</dbReference>
<dbReference type="RefSeq" id="WP_131296539.1">
    <property type="nucleotide sequence ID" value="NZ_SJKA01000029.1"/>
</dbReference>
<organism evidence="2 3">
    <name type="scientific">Kribbella sindirgiensis</name>
    <dbReference type="NCBI Taxonomy" id="1124744"/>
    <lineage>
        <taxon>Bacteria</taxon>
        <taxon>Bacillati</taxon>
        <taxon>Actinomycetota</taxon>
        <taxon>Actinomycetes</taxon>
        <taxon>Propionibacteriales</taxon>
        <taxon>Kribbellaceae</taxon>
        <taxon>Kribbella</taxon>
    </lineage>
</organism>